<dbReference type="EMBL" id="CP068570">
    <property type="protein sequence ID" value="QQZ52083.1"/>
    <property type="molecule type" value="Genomic_DNA"/>
</dbReference>
<reference evidence="1" key="1">
    <citation type="submission" date="2021-01" db="EMBL/GenBank/DDBJ databases">
        <title>Genome sequence of Phenylobacterium sp. 20VBR1 isolated from a valley glaceir, Ny-Alesund, Svalbard.</title>
        <authorList>
            <person name="Thomas F.A."/>
            <person name="Krishnan K.P."/>
            <person name="Sinha R.K."/>
        </authorList>
    </citation>
    <scope>NUCLEOTIDE SEQUENCE</scope>
    <source>
        <strain evidence="1">20VBR1</strain>
    </source>
</reference>
<name>A0A974SAT8_9CAUL</name>
<protein>
    <submittedName>
        <fullName evidence="1">TIGR02301 family protein</fullName>
    </submittedName>
</protein>
<dbReference type="Pfam" id="PF09539">
    <property type="entry name" value="DUF2385"/>
    <property type="match status" value="1"/>
</dbReference>
<gene>
    <name evidence="1" type="ORF">JKL49_24215</name>
</gene>
<dbReference type="AlphaFoldDB" id="A0A974SAT8"/>
<organism evidence="1">
    <name type="scientific">Phenylobacterium glaciei</name>
    <dbReference type="NCBI Taxonomy" id="2803784"/>
    <lineage>
        <taxon>Bacteria</taxon>
        <taxon>Pseudomonadati</taxon>
        <taxon>Pseudomonadota</taxon>
        <taxon>Alphaproteobacteria</taxon>
        <taxon>Caulobacterales</taxon>
        <taxon>Caulobacteraceae</taxon>
        <taxon>Phenylobacterium</taxon>
    </lineage>
</organism>
<proteinExistence type="predicted"/>
<sequence length="76" mass="8455">MRQACAGLDDQYWRTRMMNLVSTEKPDTALDARLKESFNTGFASRQSEFQACSPPAVGPSWPPPTTAWISPIALPR</sequence>
<accession>A0A974SAT8</accession>
<evidence type="ECO:0000313" key="1">
    <source>
        <dbReference type="EMBL" id="QQZ52083.1"/>
    </source>
</evidence>
<dbReference type="NCBIfam" id="TIGR02301">
    <property type="entry name" value="TIGR02301 family protein"/>
    <property type="match status" value="1"/>
</dbReference>
<dbReference type="InterPro" id="IPR012645">
    <property type="entry name" value="CHP02301"/>
</dbReference>